<keyword evidence="2" id="KW-1133">Transmembrane helix</keyword>
<feature type="compositionally biased region" description="Low complexity" evidence="1">
    <location>
        <begin position="143"/>
        <end position="155"/>
    </location>
</feature>
<protein>
    <recommendedName>
        <fullName evidence="5">Type II secretion system protein K</fullName>
    </recommendedName>
</protein>
<reference evidence="4" key="1">
    <citation type="submission" date="2018-06" db="EMBL/GenBank/DDBJ databases">
        <title>Aestuariibacter litoralis strain KCTC 52945T.</title>
        <authorList>
            <person name="Li X."/>
            <person name="Salam N."/>
            <person name="Li J.-L."/>
            <person name="Chen Y.-M."/>
            <person name="Yang Z.-W."/>
            <person name="Zhang L.-Y."/>
            <person name="Han M.-X."/>
            <person name="Xiao M."/>
            <person name="Li W.-J."/>
        </authorList>
    </citation>
    <scope>NUCLEOTIDE SEQUENCE [LARGE SCALE GENOMIC DNA]</scope>
    <source>
        <strain evidence="4">KCTC 52945</strain>
    </source>
</reference>
<organism evidence="3 4">
    <name type="scientific">Aestuariivirga litoralis</name>
    <dbReference type="NCBI Taxonomy" id="2650924"/>
    <lineage>
        <taxon>Bacteria</taxon>
        <taxon>Pseudomonadati</taxon>
        <taxon>Pseudomonadota</taxon>
        <taxon>Alphaproteobacteria</taxon>
        <taxon>Hyphomicrobiales</taxon>
        <taxon>Aestuariivirgaceae</taxon>
        <taxon>Aestuariivirga</taxon>
    </lineage>
</organism>
<feature type="transmembrane region" description="Helical" evidence="2">
    <location>
        <begin position="12"/>
        <end position="35"/>
    </location>
</feature>
<feature type="compositionally biased region" description="Polar residues" evidence="1">
    <location>
        <begin position="156"/>
        <end position="168"/>
    </location>
</feature>
<evidence type="ECO:0000256" key="1">
    <source>
        <dbReference type="SAM" id="MobiDB-lite"/>
    </source>
</evidence>
<comment type="caution">
    <text evidence="3">The sequence shown here is derived from an EMBL/GenBank/DDBJ whole genome shotgun (WGS) entry which is preliminary data.</text>
</comment>
<proteinExistence type="predicted"/>
<evidence type="ECO:0000313" key="4">
    <source>
        <dbReference type="Proteomes" id="UP000248795"/>
    </source>
</evidence>
<dbReference type="Proteomes" id="UP000248795">
    <property type="component" value="Unassembled WGS sequence"/>
</dbReference>
<gene>
    <name evidence="3" type="ORF">DK847_17780</name>
</gene>
<dbReference type="AlphaFoldDB" id="A0A2W2B6D3"/>
<keyword evidence="2" id="KW-0812">Transmembrane</keyword>
<sequence length="309" mass="31719">MSRSRGRAGQRGVILIAVLLAVAIMAVMVVAATALTRAGIGNEQLEQRRLASHLALRSGIEAAKALILATPEEQRLSLAGEETAVDLGNGVSATVSLRDAGGYADLNRSDPKLIEAVARFSGLGPAADGLADRIAKLRKDATPEQPAQAQQPAVQGGTNAPDANSGGKQKQPPVPIIFLSVEQLPDLLDIPADDAAALGAGLTVYNPTGQINPLAAPDQVLQSIPGLTARDISDIAMTRNSGTGASDARLQQIIQRLPGLLSVKAPRVFMVDVTLAGGPGILPGSAARAVLRLTPDGAAPFGTLALEEE</sequence>
<dbReference type="RefSeq" id="WP_111199882.1">
    <property type="nucleotide sequence ID" value="NZ_QKVK01000009.1"/>
</dbReference>
<keyword evidence="4" id="KW-1185">Reference proteome</keyword>
<evidence type="ECO:0008006" key="5">
    <source>
        <dbReference type="Google" id="ProtNLM"/>
    </source>
</evidence>
<dbReference type="EMBL" id="QKVK01000009">
    <property type="protein sequence ID" value="PZF75688.1"/>
    <property type="molecule type" value="Genomic_DNA"/>
</dbReference>
<evidence type="ECO:0000313" key="3">
    <source>
        <dbReference type="EMBL" id="PZF75688.1"/>
    </source>
</evidence>
<evidence type="ECO:0000256" key="2">
    <source>
        <dbReference type="SAM" id="Phobius"/>
    </source>
</evidence>
<accession>A0A2W2B6D3</accession>
<keyword evidence="2" id="KW-0472">Membrane</keyword>
<feature type="region of interest" description="Disordered" evidence="1">
    <location>
        <begin position="140"/>
        <end position="171"/>
    </location>
</feature>
<name>A0A2W2B6D3_9HYPH</name>